<feature type="compositionally biased region" description="Basic and acidic residues" evidence="1">
    <location>
        <begin position="61"/>
        <end position="83"/>
    </location>
</feature>
<organism evidence="2 3">
    <name type="scientific">Araneus ventricosus</name>
    <name type="common">Orbweaver spider</name>
    <name type="synonym">Epeira ventricosa</name>
    <dbReference type="NCBI Taxonomy" id="182803"/>
    <lineage>
        <taxon>Eukaryota</taxon>
        <taxon>Metazoa</taxon>
        <taxon>Ecdysozoa</taxon>
        <taxon>Arthropoda</taxon>
        <taxon>Chelicerata</taxon>
        <taxon>Arachnida</taxon>
        <taxon>Araneae</taxon>
        <taxon>Araneomorphae</taxon>
        <taxon>Entelegynae</taxon>
        <taxon>Araneoidea</taxon>
        <taxon>Araneidae</taxon>
        <taxon>Araneus</taxon>
    </lineage>
</organism>
<sequence length="116" mass="13245">MSQRSDLLKRRRNRAAARRQITACQRNQKYLSNPIVSYKTQESSKSRIRFAGKYPNGMMEGNRKERRERDGTSEGGKTKENARQRRYGSKAPNIGAQVCSQIGEKRKPVGQSRASL</sequence>
<protein>
    <submittedName>
        <fullName evidence="2">Uncharacterized protein</fullName>
    </submittedName>
</protein>
<dbReference type="AlphaFoldDB" id="A0A4Y2FHT9"/>
<name>A0A4Y2FHT9_ARAVE</name>
<evidence type="ECO:0000313" key="3">
    <source>
        <dbReference type="Proteomes" id="UP000499080"/>
    </source>
</evidence>
<reference evidence="2 3" key="1">
    <citation type="journal article" date="2019" name="Sci. Rep.">
        <title>Orb-weaving spider Araneus ventricosus genome elucidates the spidroin gene catalogue.</title>
        <authorList>
            <person name="Kono N."/>
            <person name="Nakamura H."/>
            <person name="Ohtoshi R."/>
            <person name="Moran D.A.P."/>
            <person name="Shinohara A."/>
            <person name="Yoshida Y."/>
            <person name="Fujiwara M."/>
            <person name="Mori M."/>
            <person name="Tomita M."/>
            <person name="Arakawa K."/>
        </authorList>
    </citation>
    <scope>NUCLEOTIDE SEQUENCE [LARGE SCALE GENOMIC DNA]</scope>
</reference>
<evidence type="ECO:0000313" key="2">
    <source>
        <dbReference type="EMBL" id="GBM39154.1"/>
    </source>
</evidence>
<proteinExistence type="predicted"/>
<dbReference type="Proteomes" id="UP000499080">
    <property type="component" value="Unassembled WGS sequence"/>
</dbReference>
<gene>
    <name evidence="2" type="ORF">AVEN_59867_1</name>
</gene>
<dbReference type="EMBL" id="BGPR01000887">
    <property type="protein sequence ID" value="GBM39154.1"/>
    <property type="molecule type" value="Genomic_DNA"/>
</dbReference>
<feature type="region of interest" description="Disordered" evidence="1">
    <location>
        <begin position="41"/>
        <end position="116"/>
    </location>
</feature>
<evidence type="ECO:0000256" key="1">
    <source>
        <dbReference type="SAM" id="MobiDB-lite"/>
    </source>
</evidence>
<keyword evidence="3" id="KW-1185">Reference proteome</keyword>
<accession>A0A4Y2FHT9</accession>
<comment type="caution">
    <text evidence="2">The sequence shown here is derived from an EMBL/GenBank/DDBJ whole genome shotgun (WGS) entry which is preliminary data.</text>
</comment>